<proteinExistence type="predicted"/>
<keyword evidence="3" id="KW-1185">Reference proteome</keyword>
<evidence type="ECO:0000256" key="1">
    <source>
        <dbReference type="SAM" id="MobiDB-lite"/>
    </source>
</evidence>
<sequence>MEAQRWHEVESIELTQWVKIFCKRTENLPTSATRSVPGKSLKQVLNDTNSLRHAAVHRLPTTAAEIVSMLRAAHLFTTILNDPLRTSEIERIRIKASLAISYYSADGPRRNSGLSSYGDQTDHPERQMSAQNHEESAAGFSNAKYGILHKDRLNLFPMAEDEDENELDVKPHPHTTDTYHSPNASGPGVEEDSEASDWLSFLSGTPISEEADKETVAHIAKVSNAGDTSAGHVAVPATALASQPAMSAQTSSIPYSISSADVKAPQVKTHISMPDQGILMDTDMLAPIMSVVSSTGTAILNHARAAYEWCVAEDAEYQ</sequence>
<reference evidence="2 3" key="1">
    <citation type="submission" date="2024-09" db="EMBL/GenBank/DDBJ databases">
        <title>Rethinking Asexuality: The Enigmatic Case of Functional Sexual Genes in Lepraria (Stereocaulaceae).</title>
        <authorList>
            <person name="Doellman M."/>
            <person name="Sun Y."/>
            <person name="Barcenas-Pena A."/>
            <person name="Lumbsch H.T."/>
            <person name="Grewe F."/>
        </authorList>
    </citation>
    <scope>NUCLEOTIDE SEQUENCE [LARGE SCALE GENOMIC DNA]</scope>
    <source>
        <strain evidence="2 3">Mercado 3170</strain>
    </source>
</reference>
<feature type="compositionally biased region" description="Basic and acidic residues" evidence="1">
    <location>
        <begin position="167"/>
        <end position="177"/>
    </location>
</feature>
<dbReference type="EMBL" id="JBEFKJ010000042">
    <property type="protein sequence ID" value="KAL2037308.1"/>
    <property type="molecule type" value="Genomic_DNA"/>
</dbReference>
<feature type="region of interest" description="Disordered" evidence="1">
    <location>
        <begin position="110"/>
        <end position="136"/>
    </location>
</feature>
<gene>
    <name evidence="2" type="ORF">N7G274_009997</name>
</gene>
<evidence type="ECO:0000313" key="3">
    <source>
        <dbReference type="Proteomes" id="UP001590950"/>
    </source>
</evidence>
<evidence type="ECO:0000313" key="2">
    <source>
        <dbReference type="EMBL" id="KAL2037308.1"/>
    </source>
</evidence>
<feature type="compositionally biased region" description="Basic and acidic residues" evidence="1">
    <location>
        <begin position="120"/>
        <end position="136"/>
    </location>
</feature>
<dbReference type="Proteomes" id="UP001590950">
    <property type="component" value="Unassembled WGS sequence"/>
</dbReference>
<protein>
    <submittedName>
        <fullName evidence="2">Uncharacterized protein</fullName>
    </submittedName>
</protein>
<accession>A0ABR3ZX30</accession>
<feature type="region of interest" description="Disordered" evidence="1">
    <location>
        <begin position="161"/>
        <end position="192"/>
    </location>
</feature>
<name>A0ABR3ZX30_9LECA</name>
<organism evidence="2 3">
    <name type="scientific">Stereocaulon virgatum</name>
    <dbReference type="NCBI Taxonomy" id="373712"/>
    <lineage>
        <taxon>Eukaryota</taxon>
        <taxon>Fungi</taxon>
        <taxon>Dikarya</taxon>
        <taxon>Ascomycota</taxon>
        <taxon>Pezizomycotina</taxon>
        <taxon>Lecanoromycetes</taxon>
        <taxon>OSLEUM clade</taxon>
        <taxon>Lecanoromycetidae</taxon>
        <taxon>Lecanorales</taxon>
        <taxon>Lecanorineae</taxon>
        <taxon>Stereocaulaceae</taxon>
        <taxon>Stereocaulon</taxon>
    </lineage>
</organism>
<comment type="caution">
    <text evidence="2">The sequence shown here is derived from an EMBL/GenBank/DDBJ whole genome shotgun (WGS) entry which is preliminary data.</text>
</comment>